<name>A0A382JG05_9ZZZZ</name>
<keyword evidence="1" id="KW-0812">Transmembrane</keyword>
<gene>
    <name evidence="2" type="ORF">METZ01_LOCUS263914</name>
</gene>
<organism evidence="2">
    <name type="scientific">marine metagenome</name>
    <dbReference type="NCBI Taxonomy" id="408172"/>
    <lineage>
        <taxon>unclassified sequences</taxon>
        <taxon>metagenomes</taxon>
        <taxon>ecological metagenomes</taxon>
    </lineage>
</organism>
<evidence type="ECO:0000313" key="2">
    <source>
        <dbReference type="EMBL" id="SVC11060.1"/>
    </source>
</evidence>
<feature type="transmembrane region" description="Helical" evidence="1">
    <location>
        <begin position="20"/>
        <end position="38"/>
    </location>
</feature>
<accession>A0A382JG05</accession>
<dbReference type="EMBL" id="UINC01074148">
    <property type="protein sequence ID" value="SVC11060.1"/>
    <property type="molecule type" value="Genomic_DNA"/>
</dbReference>
<evidence type="ECO:0000256" key="1">
    <source>
        <dbReference type="SAM" id="Phobius"/>
    </source>
</evidence>
<protein>
    <submittedName>
        <fullName evidence="2">Uncharacterized protein</fullName>
    </submittedName>
</protein>
<proteinExistence type="predicted"/>
<reference evidence="2" key="1">
    <citation type="submission" date="2018-05" db="EMBL/GenBank/DDBJ databases">
        <authorList>
            <person name="Lanie J.A."/>
            <person name="Ng W.-L."/>
            <person name="Kazmierczak K.M."/>
            <person name="Andrzejewski T.M."/>
            <person name="Davidsen T.M."/>
            <person name="Wayne K.J."/>
            <person name="Tettelin H."/>
            <person name="Glass J.I."/>
            <person name="Rusch D."/>
            <person name="Podicherti R."/>
            <person name="Tsui H.-C.T."/>
            <person name="Winkler M.E."/>
        </authorList>
    </citation>
    <scope>NUCLEOTIDE SEQUENCE</scope>
</reference>
<sequence length="108" mass="12154">MTERTLERIRQRRQTTFLPFSMRVILPLAACLAVAFFLPDFFNGNETAKTLGTEGKETSGVVLPSVPSPDEPYFDDILLLAEPFEGETPLLDEQTIDLFAMLTENLED</sequence>
<keyword evidence="1" id="KW-0472">Membrane</keyword>
<keyword evidence="1" id="KW-1133">Transmembrane helix</keyword>
<dbReference type="AlphaFoldDB" id="A0A382JG05"/>